<evidence type="ECO:0000256" key="8">
    <source>
        <dbReference type="ARBA" id="ARBA00023065"/>
    </source>
</evidence>
<proteinExistence type="inferred from homology"/>
<dbReference type="InterPro" id="IPR035908">
    <property type="entry name" value="F0_ATP_A_sf"/>
</dbReference>
<evidence type="ECO:0000256" key="4">
    <source>
        <dbReference type="ARBA" id="ARBA00022547"/>
    </source>
</evidence>
<keyword evidence="5 11" id="KW-0812">Transmembrane</keyword>
<dbReference type="PROSITE" id="PS00449">
    <property type="entry name" value="ATPASE_A"/>
    <property type="match status" value="1"/>
</dbReference>
<keyword evidence="11" id="KW-1003">Cell membrane</keyword>
<gene>
    <name evidence="11" type="primary">atpB</name>
    <name evidence="13" type="ORF">A2973_02975</name>
</gene>
<dbReference type="InterPro" id="IPR000568">
    <property type="entry name" value="ATP_synth_F0_asu"/>
</dbReference>
<dbReference type="PRINTS" id="PR00123">
    <property type="entry name" value="ATPASEA"/>
</dbReference>
<organism evidence="13 14">
    <name type="scientific">Candidatus Gottesmanbacteria bacterium RIFCSPLOWO2_01_FULL_49_10</name>
    <dbReference type="NCBI Taxonomy" id="1798396"/>
    <lineage>
        <taxon>Bacteria</taxon>
        <taxon>Candidatus Gottesmaniibacteriota</taxon>
    </lineage>
</organism>
<dbReference type="Pfam" id="PF00119">
    <property type="entry name" value="ATP-synt_A"/>
    <property type="match status" value="1"/>
</dbReference>
<dbReference type="PANTHER" id="PTHR42823:SF3">
    <property type="entry name" value="ATP SYNTHASE SUBUNIT A, CHLOROPLASTIC"/>
    <property type="match status" value="1"/>
</dbReference>
<dbReference type="InterPro" id="IPR023011">
    <property type="entry name" value="ATP_synth_F0_asu_AS"/>
</dbReference>
<dbReference type="SUPFAM" id="SSF81336">
    <property type="entry name" value="F1F0 ATP synthase subunit A"/>
    <property type="match status" value="1"/>
</dbReference>
<evidence type="ECO:0000313" key="13">
    <source>
        <dbReference type="EMBL" id="OGG30469.1"/>
    </source>
</evidence>
<feature type="transmembrane region" description="Helical" evidence="11">
    <location>
        <begin position="20"/>
        <end position="41"/>
    </location>
</feature>
<evidence type="ECO:0000256" key="12">
    <source>
        <dbReference type="RuleBase" id="RU000483"/>
    </source>
</evidence>
<dbReference type="PANTHER" id="PTHR42823">
    <property type="entry name" value="ATP SYNTHASE SUBUNIT A, CHLOROPLASTIC"/>
    <property type="match status" value="1"/>
</dbReference>
<keyword evidence="9 11" id="KW-0472">Membrane</keyword>
<dbReference type="GO" id="GO:0045259">
    <property type="term" value="C:proton-transporting ATP synthase complex"/>
    <property type="evidence" value="ECO:0007669"/>
    <property type="project" value="UniProtKB-KW"/>
</dbReference>
<evidence type="ECO:0000256" key="3">
    <source>
        <dbReference type="ARBA" id="ARBA00022448"/>
    </source>
</evidence>
<evidence type="ECO:0000256" key="10">
    <source>
        <dbReference type="ARBA" id="ARBA00023310"/>
    </source>
</evidence>
<dbReference type="HAMAP" id="MF_01393">
    <property type="entry name" value="ATP_synth_a_bact"/>
    <property type="match status" value="1"/>
</dbReference>
<keyword evidence="6 11" id="KW-0375">Hydrogen ion transport</keyword>
<feature type="transmembrane region" description="Helical" evidence="11">
    <location>
        <begin position="214"/>
        <end position="235"/>
    </location>
</feature>
<dbReference type="AlphaFoldDB" id="A0A1F6B0L7"/>
<dbReference type="InterPro" id="IPR045082">
    <property type="entry name" value="ATP_syn_F0_a_bact/chloroplast"/>
</dbReference>
<feature type="transmembrane region" description="Helical" evidence="11">
    <location>
        <begin position="159"/>
        <end position="180"/>
    </location>
</feature>
<feature type="transmembrane region" description="Helical" evidence="11">
    <location>
        <begin position="80"/>
        <end position="106"/>
    </location>
</feature>
<evidence type="ECO:0000256" key="9">
    <source>
        <dbReference type="ARBA" id="ARBA00023136"/>
    </source>
</evidence>
<keyword evidence="8 11" id="KW-0406">Ion transport</keyword>
<dbReference type="Gene3D" id="1.20.120.220">
    <property type="entry name" value="ATP synthase, F0 complex, subunit A"/>
    <property type="match status" value="1"/>
</dbReference>
<comment type="caution">
    <text evidence="13">The sequence shown here is derived from an EMBL/GenBank/DDBJ whole genome shotgun (WGS) entry which is preliminary data.</text>
</comment>
<comment type="similarity">
    <text evidence="2 11 12">Belongs to the ATPase A chain family.</text>
</comment>
<keyword evidence="3 11" id="KW-0813">Transport</keyword>
<comment type="subcellular location">
    <subcellularLocation>
        <location evidence="11 12">Cell membrane</location>
        <topology evidence="11 12">Multi-pass membrane protein</topology>
    </subcellularLocation>
    <subcellularLocation>
        <location evidence="1">Membrane</location>
        <topology evidence="1">Multi-pass membrane protein</topology>
    </subcellularLocation>
</comment>
<keyword evidence="10 11" id="KW-0066">ATP synthesis</keyword>
<evidence type="ECO:0000256" key="11">
    <source>
        <dbReference type="HAMAP-Rule" id="MF_01393"/>
    </source>
</evidence>
<evidence type="ECO:0000256" key="1">
    <source>
        <dbReference type="ARBA" id="ARBA00004141"/>
    </source>
</evidence>
<accession>A0A1F6B0L7</accession>
<dbReference type="GO" id="GO:0046933">
    <property type="term" value="F:proton-transporting ATP synthase activity, rotational mechanism"/>
    <property type="evidence" value="ECO:0007669"/>
    <property type="project" value="UniProtKB-UniRule"/>
</dbReference>
<dbReference type="CDD" id="cd00310">
    <property type="entry name" value="ATP-synt_Fo_a_6"/>
    <property type="match status" value="1"/>
</dbReference>
<sequence length="248" mass="27217">MPHISLAAEKLGTIYGFPISNALLTTWLVMILLTLGSILLTRKLTLVPSHSQSVVELVVGGLYDFFESVTGTYVSHFFPLVGSLFIFILTANWVGLLPGVGTIGFFHGVEFTPLFRGATADLNTTLALAIVSVVAIQYFGFTKVGIHYSSRFLNFKDPIYFILGILEIVSELSKVISFAFRLFGNIFAGEVLLAVMAFLMPFIVPLPFLTMELFVGFIQALVFSMLTGVFLNVAVSHGEHEKHIAEEV</sequence>
<dbReference type="NCBIfam" id="TIGR01131">
    <property type="entry name" value="ATP_synt_6_or_A"/>
    <property type="match status" value="1"/>
</dbReference>
<keyword evidence="4 11" id="KW-0138">CF(0)</keyword>
<comment type="function">
    <text evidence="11 12">Key component of the proton channel; it plays a direct role in the translocation of protons across the membrane.</text>
</comment>
<evidence type="ECO:0000256" key="7">
    <source>
        <dbReference type="ARBA" id="ARBA00022989"/>
    </source>
</evidence>
<reference evidence="13 14" key="1">
    <citation type="journal article" date="2016" name="Nat. Commun.">
        <title>Thousands of microbial genomes shed light on interconnected biogeochemical processes in an aquifer system.</title>
        <authorList>
            <person name="Anantharaman K."/>
            <person name="Brown C.T."/>
            <person name="Hug L.A."/>
            <person name="Sharon I."/>
            <person name="Castelle C.J."/>
            <person name="Probst A.J."/>
            <person name="Thomas B.C."/>
            <person name="Singh A."/>
            <person name="Wilkins M.J."/>
            <person name="Karaoz U."/>
            <person name="Brodie E.L."/>
            <person name="Williams K.H."/>
            <person name="Hubbard S.S."/>
            <person name="Banfield J.F."/>
        </authorList>
    </citation>
    <scope>NUCLEOTIDE SEQUENCE [LARGE SCALE GENOMIC DNA]</scope>
</reference>
<feature type="transmembrane region" description="Helical" evidence="11">
    <location>
        <begin position="187"/>
        <end position="208"/>
    </location>
</feature>
<dbReference type="EMBL" id="MFJZ01000020">
    <property type="protein sequence ID" value="OGG30469.1"/>
    <property type="molecule type" value="Genomic_DNA"/>
</dbReference>
<dbReference type="Proteomes" id="UP000176409">
    <property type="component" value="Unassembled WGS sequence"/>
</dbReference>
<keyword evidence="7 11" id="KW-1133">Transmembrane helix</keyword>
<evidence type="ECO:0000313" key="14">
    <source>
        <dbReference type="Proteomes" id="UP000176409"/>
    </source>
</evidence>
<dbReference type="GO" id="GO:0042777">
    <property type="term" value="P:proton motive force-driven plasma membrane ATP synthesis"/>
    <property type="evidence" value="ECO:0007669"/>
    <property type="project" value="TreeGrafter"/>
</dbReference>
<protein>
    <recommendedName>
        <fullName evidence="11 12">ATP synthase subunit a</fullName>
    </recommendedName>
    <alternativeName>
        <fullName evidence="11">ATP synthase F0 sector subunit a</fullName>
    </alternativeName>
    <alternativeName>
        <fullName evidence="11">F-ATPase subunit 6</fullName>
    </alternativeName>
</protein>
<evidence type="ECO:0000256" key="6">
    <source>
        <dbReference type="ARBA" id="ARBA00022781"/>
    </source>
</evidence>
<dbReference type="GO" id="GO:0005886">
    <property type="term" value="C:plasma membrane"/>
    <property type="evidence" value="ECO:0007669"/>
    <property type="project" value="UniProtKB-SubCell"/>
</dbReference>
<evidence type="ECO:0000256" key="2">
    <source>
        <dbReference type="ARBA" id="ARBA00006810"/>
    </source>
</evidence>
<evidence type="ECO:0000256" key="5">
    <source>
        <dbReference type="ARBA" id="ARBA00022692"/>
    </source>
</evidence>
<dbReference type="STRING" id="1798396.A2973_02975"/>
<name>A0A1F6B0L7_9BACT</name>
<feature type="transmembrane region" description="Helical" evidence="11">
    <location>
        <begin position="118"/>
        <end position="139"/>
    </location>
</feature>